<dbReference type="InterPro" id="IPR050357">
    <property type="entry name" value="Arrestin_domain-protein"/>
</dbReference>
<accession>A0AAU9IKQ4</accession>
<organism evidence="2 3">
    <name type="scientific">Blepharisma stoltei</name>
    <dbReference type="NCBI Taxonomy" id="1481888"/>
    <lineage>
        <taxon>Eukaryota</taxon>
        <taxon>Sar</taxon>
        <taxon>Alveolata</taxon>
        <taxon>Ciliophora</taxon>
        <taxon>Postciliodesmatophora</taxon>
        <taxon>Heterotrichea</taxon>
        <taxon>Heterotrichida</taxon>
        <taxon>Blepharismidae</taxon>
        <taxon>Blepharisma</taxon>
    </lineage>
</organism>
<dbReference type="AlphaFoldDB" id="A0AAU9IKQ4"/>
<dbReference type="GO" id="GO:0005737">
    <property type="term" value="C:cytoplasm"/>
    <property type="evidence" value="ECO:0007669"/>
    <property type="project" value="TreeGrafter"/>
</dbReference>
<gene>
    <name evidence="2" type="ORF">BSTOLATCC_MIC9865</name>
</gene>
<dbReference type="Proteomes" id="UP001162131">
    <property type="component" value="Unassembled WGS sequence"/>
</dbReference>
<dbReference type="GO" id="GO:0015031">
    <property type="term" value="P:protein transport"/>
    <property type="evidence" value="ECO:0007669"/>
    <property type="project" value="TreeGrafter"/>
</dbReference>
<dbReference type="PANTHER" id="PTHR11188:SF17">
    <property type="entry name" value="FI21816P1"/>
    <property type="match status" value="1"/>
</dbReference>
<dbReference type="Pfam" id="PF00339">
    <property type="entry name" value="Arrestin_N"/>
    <property type="match status" value="1"/>
</dbReference>
<name>A0AAU9IKQ4_9CILI</name>
<feature type="domain" description="Arrestin-like N-terminal" evidence="1">
    <location>
        <begin position="30"/>
        <end position="144"/>
    </location>
</feature>
<proteinExistence type="predicted"/>
<comment type="caution">
    <text evidence="2">The sequence shown here is derived from an EMBL/GenBank/DDBJ whole genome shotgun (WGS) entry which is preliminary data.</text>
</comment>
<keyword evidence="3" id="KW-1185">Reference proteome</keyword>
<dbReference type="InterPro" id="IPR011021">
    <property type="entry name" value="Arrestin-like_N"/>
</dbReference>
<dbReference type="PANTHER" id="PTHR11188">
    <property type="entry name" value="ARRESTIN DOMAIN CONTAINING PROTEIN"/>
    <property type="match status" value="1"/>
</dbReference>
<dbReference type="Gene3D" id="2.60.40.640">
    <property type="match status" value="2"/>
</dbReference>
<protein>
    <recommendedName>
        <fullName evidence="1">Arrestin-like N-terminal domain-containing protein</fullName>
    </recommendedName>
</protein>
<evidence type="ECO:0000313" key="3">
    <source>
        <dbReference type="Proteomes" id="UP001162131"/>
    </source>
</evidence>
<evidence type="ECO:0000259" key="1">
    <source>
        <dbReference type="Pfam" id="PF00339"/>
    </source>
</evidence>
<dbReference type="EMBL" id="CAJZBQ010000011">
    <property type="protein sequence ID" value="CAG9314068.1"/>
    <property type="molecule type" value="Genomic_DNA"/>
</dbReference>
<evidence type="ECO:0000313" key="2">
    <source>
        <dbReference type="EMBL" id="CAG9314068.1"/>
    </source>
</evidence>
<sequence length="381" mass="42870">MGSGDSKQGHVQGNMFISLEINNIISGGILRGSVHIALTEQLANPVLYLIFKGNEVTDFKIQHRSKNSTYYTRHVGKQLLCSLKAALYQWPDLVAYPGNFSFPFELKIYDNLLPSFHAYAHWGGFCQINYSIRAQLHATDRQPLKFKGPVYIYTNSITLPQEMYPQSISRDCPGHGSVLCCFNKEHATSRVSLERGTFGNLDYIDINLETNLSGFSANITRVEIEVNKVLTMTANKKNSRICTQVVNMLRTDQRPGIKALSGAQRFNFRVPIPSILKSEHCYTMSAQLIKCFFVLNVKLHTEFYCCKCYGFDEANQGIVILPFQIQAPMIPPPIAPEQWQAQLLPQSSINPNLQDSNNPNPLIVRSFTNQPGLTDKVTPQS</sequence>
<dbReference type="InterPro" id="IPR014752">
    <property type="entry name" value="Arrestin-like_C"/>
</dbReference>
<reference evidence="2" key="1">
    <citation type="submission" date="2021-09" db="EMBL/GenBank/DDBJ databases">
        <authorList>
            <consortium name="AG Swart"/>
            <person name="Singh M."/>
            <person name="Singh A."/>
            <person name="Seah K."/>
            <person name="Emmerich C."/>
        </authorList>
    </citation>
    <scope>NUCLEOTIDE SEQUENCE</scope>
    <source>
        <strain evidence="2">ATCC30299</strain>
    </source>
</reference>